<evidence type="ECO:0000313" key="1">
    <source>
        <dbReference type="EMBL" id="GAA4618126.1"/>
    </source>
</evidence>
<sequence length="137" mass="15060">MDEDESLRRYGLRPSAGDLERIRELLETRTEMERRRQGDGDTELLKLSCVQLFNAGALGDVLPIWRAEESSWDAHGSIDVQLLCGAGLAETKEHLAAASSEDASAALAYLLSCEAAGDFVGFSVASQARWYARYYLG</sequence>
<evidence type="ECO:0000313" key="2">
    <source>
        <dbReference type="Proteomes" id="UP001500212"/>
    </source>
</evidence>
<organism evidence="1 2">
    <name type="scientific">Actinoallomurus liliacearum</name>
    <dbReference type="NCBI Taxonomy" id="1080073"/>
    <lineage>
        <taxon>Bacteria</taxon>
        <taxon>Bacillati</taxon>
        <taxon>Actinomycetota</taxon>
        <taxon>Actinomycetes</taxon>
        <taxon>Streptosporangiales</taxon>
        <taxon>Thermomonosporaceae</taxon>
        <taxon>Actinoallomurus</taxon>
    </lineage>
</organism>
<dbReference type="EMBL" id="BAABHJ010000040">
    <property type="protein sequence ID" value="GAA4618126.1"/>
    <property type="molecule type" value="Genomic_DNA"/>
</dbReference>
<gene>
    <name evidence="1" type="ORF">GCM10023195_81260</name>
</gene>
<dbReference type="RefSeq" id="WP_345366329.1">
    <property type="nucleotide sequence ID" value="NZ_BAABHJ010000040.1"/>
</dbReference>
<name>A0ABP8TYP7_9ACTN</name>
<dbReference type="Proteomes" id="UP001500212">
    <property type="component" value="Unassembled WGS sequence"/>
</dbReference>
<comment type="caution">
    <text evidence="1">The sequence shown here is derived from an EMBL/GenBank/DDBJ whole genome shotgun (WGS) entry which is preliminary data.</text>
</comment>
<protein>
    <submittedName>
        <fullName evidence="1">Uncharacterized protein</fullName>
    </submittedName>
</protein>
<proteinExistence type="predicted"/>
<reference evidence="2" key="1">
    <citation type="journal article" date="2019" name="Int. J. Syst. Evol. Microbiol.">
        <title>The Global Catalogue of Microorganisms (GCM) 10K type strain sequencing project: providing services to taxonomists for standard genome sequencing and annotation.</title>
        <authorList>
            <consortium name="The Broad Institute Genomics Platform"/>
            <consortium name="The Broad Institute Genome Sequencing Center for Infectious Disease"/>
            <person name="Wu L."/>
            <person name="Ma J."/>
        </authorList>
    </citation>
    <scope>NUCLEOTIDE SEQUENCE [LARGE SCALE GENOMIC DNA]</scope>
    <source>
        <strain evidence="2">JCM 17938</strain>
    </source>
</reference>
<accession>A0ABP8TYP7</accession>
<keyword evidence="2" id="KW-1185">Reference proteome</keyword>